<feature type="binding site" evidence="14">
    <location>
        <position position="377"/>
    </location>
    <ligand>
        <name>Zn(2+)</name>
        <dbReference type="ChEBI" id="CHEBI:29105"/>
    </ligand>
</feature>
<feature type="binding site" evidence="14">
    <location>
        <position position="371"/>
    </location>
    <ligand>
        <name>Zn(2+)</name>
        <dbReference type="ChEBI" id="CHEBI:29105"/>
    </ligand>
</feature>
<evidence type="ECO:0000256" key="6">
    <source>
        <dbReference type="ARBA" id="ARBA00022670"/>
    </source>
</evidence>
<dbReference type="PANTHER" id="PTHR30627:SF2">
    <property type="entry name" value="PEPTIDOGLYCAN D,D-TRANSPEPTIDASE MRDA"/>
    <property type="match status" value="1"/>
</dbReference>
<reference evidence="17 18" key="1">
    <citation type="submission" date="2020-03" db="EMBL/GenBank/DDBJ databases">
        <title>Complete genome sequence of Shewanella sp.</title>
        <authorList>
            <person name="Kim Y.-S."/>
            <person name="Kim S.-J."/>
            <person name="Jung H.-K."/>
            <person name="Kim K.-H."/>
        </authorList>
    </citation>
    <scope>NUCLEOTIDE SEQUENCE [LARGE SCALE GENOMIC DNA]</scope>
    <source>
        <strain evidence="17 18">PN3F2</strain>
    </source>
</reference>
<evidence type="ECO:0000256" key="14">
    <source>
        <dbReference type="HAMAP-Rule" id="MF_02081"/>
    </source>
</evidence>
<feature type="binding site" evidence="14">
    <location>
        <position position="390"/>
    </location>
    <ligand>
        <name>Zn(2+)</name>
        <dbReference type="ChEBI" id="CHEBI:29105"/>
    </ligand>
</feature>
<keyword evidence="14" id="KW-0862">Zinc</keyword>
<keyword evidence="3 14" id="KW-1003">Cell membrane</keyword>
<keyword evidence="6 14" id="KW-0645">Protease</keyword>
<comment type="subcellular location">
    <subcellularLocation>
        <location evidence="14">Cell inner membrane</location>
        <topology evidence="14">Single-pass membrane protein</topology>
    </subcellularLocation>
    <subcellularLocation>
        <location evidence="2">Cell membrane</location>
    </subcellularLocation>
    <subcellularLocation>
        <location evidence="1">Membrane</location>
        <topology evidence="1">Single-pass membrane protein</topology>
    </subcellularLocation>
</comment>
<comment type="catalytic activity">
    <reaction evidence="14">
        <text>Preferential cleavage: (Ac)2-L-Lys-D-Ala-|-D-Ala. Also transpeptidation of peptidyl-alanyl moieties that are N-acyl substituents of D-alanine.</text>
        <dbReference type="EC" id="3.4.16.4"/>
    </reaction>
</comment>
<comment type="cofactor">
    <cofactor evidence="14">
        <name>Zn(2+)</name>
        <dbReference type="ChEBI" id="CHEBI:29105"/>
    </cofactor>
    <text evidence="14">Binds one Zn(2+) ion per subunit.</text>
</comment>
<evidence type="ECO:0000256" key="5">
    <source>
        <dbReference type="ARBA" id="ARBA00022645"/>
    </source>
</evidence>
<dbReference type="GO" id="GO:0006508">
    <property type="term" value="P:proteolysis"/>
    <property type="evidence" value="ECO:0007669"/>
    <property type="project" value="UniProtKB-KW"/>
</dbReference>
<evidence type="ECO:0000313" key="17">
    <source>
        <dbReference type="EMBL" id="QIR15475.1"/>
    </source>
</evidence>
<dbReference type="GO" id="GO:0071555">
    <property type="term" value="P:cell wall organization"/>
    <property type="evidence" value="ECO:0007669"/>
    <property type="project" value="UniProtKB-KW"/>
</dbReference>
<evidence type="ECO:0000256" key="13">
    <source>
        <dbReference type="ARBA" id="ARBA00023316"/>
    </source>
</evidence>
<comment type="function">
    <text evidence="14">Catalyzes cross-linking of the peptidoglycan cell wall.</text>
</comment>
<keyword evidence="18" id="KW-1185">Reference proteome</keyword>
<evidence type="ECO:0000256" key="9">
    <source>
        <dbReference type="ARBA" id="ARBA00022960"/>
    </source>
</evidence>
<comment type="similarity">
    <text evidence="14">Belongs to the transpeptidase family. MrdA subfamily.</text>
</comment>
<dbReference type="AlphaFoldDB" id="A0A6G9QN27"/>
<evidence type="ECO:0000259" key="16">
    <source>
        <dbReference type="Pfam" id="PF03717"/>
    </source>
</evidence>
<dbReference type="Gene3D" id="3.90.1310.10">
    <property type="entry name" value="Penicillin-binding protein 2a (Domain 2)"/>
    <property type="match status" value="1"/>
</dbReference>
<comment type="pathway">
    <text evidence="14">Cell wall biogenesis; peptidoglycan biosynthesis.</text>
</comment>
<dbReference type="GO" id="GO:0071972">
    <property type="term" value="F:peptidoglycan L,D-transpeptidase activity"/>
    <property type="evidence" value="ECO:0007669"/>
    <property type="project" value="TreeGrafter"/>
</dbReference>
<dbReference type="Pfam" id="PF03717">
    <property type="entry name" value="PBP_dimer"/>
    <property type="match status" value="1"/>
</dbReference>
<dbReference type="GO" id="GO:0008360">
    <property type="term" value="P:regulation of cell shape"/>
    <property type="evidence" value="ECO:0007669"/>
    <property type="project" value="UniProtKB-KW"/>
</dbReference>
<keyword evidence="14" id="KW-0479">Metal-binding</keyword>
<dbReference type="HAMAP" id="MF_02081">
    <property type="entry name" value="MrdA_transpept"/>
    <property type="match status" value="1"/>
</dbReference>
<dbReference type="InterPro" id="IPR017790">
    <property type="entry name" value="Penicillin-binding_protein_2"/>
</dbReference>
<dbReference type="EC" id="3.4.16.4" evidence="14"/>
<organism evidence="17 18">
    <name type="scientific">Shewanella aestuarii</name>
    <dbReference type="NCBI Taxonomy" id="1028752"/>
    <lineage>
        <taxon>Bacteria</taxon>
        <taxon>Pseudomonadati</taxon>
        <taxon>Pseudomonadota</taxon>
        <taxon>Gammaproteobacteria</taxon>
        <taxon>Alteromonadales</taxon>
        <taxon>Shewanellaceae</taxon>
        <taxon>Shewanella</taxon>
    </lineage>
</organism>
<dbReference type="InterPro" id="IPR005311">
    <property type="entry name" value="PBP_dimer"/>
</dbReference>
<dbReference type="NCBIfam" id="TIGR03423">
    <property type="entry name" value="pbp2_mrdA"/>
    <property type="match status" value="1"/>
</dbReference>
<evidence type="ECO:0000256" key="12">
    <source>
        <dbReference type="ARBA" id="ARBA00023136"/>
    </source>
</evidence>
<evidence type="ECO:0000256" key="10">
    <source>
        <dbReference type="ARBA" id="ARBA00022984"/>
    </source>
</evidence>
<keyword evidence="12 14" id="KW-0472">Membrane</keyword>
<keyword evidence="4 14" id="KW-0997">Cell inner membrane</keyword>
<evidence type="ECO:0000256" key="11">
    <source>
        <dbReference type="ARBA" id="ARBA00022989"/>
    </source>
</evidence>
<evidence type="ECO:0000256" key="1">
    <source>
        <dbReference type="ARBA" id="ARBA00004167"/>
    </source>
</evidence>
<dbReference type="EMBL" id="CP050313">
    <property type="protein sequence ID" value="QIR15475.1"/>
    <property type="molecule type" value="Genomic_DNA"/>
</dbReference>
<dbReference type="Pfam" id="PF00905">
    <property type="entry name" value="Transpeptidase"/>
    <property type="match status" value="1"/>
</dbReference>
<keyword evidence="13 14" id="KW-0961">Cell wall biogenesis/degradation</keyword>
<dbReference type="GO" id="GO:0008270">
    <property type="term" value="F:zinc ion binding"/>
    <property type="evidence" value="ECO:0007669"/>
    <property type="project" value="UniProtKB-UniRule"/>
</dbReference>
<proteinExistence type="inferred from homology"/>
<dbReference type="Gene3D" id="3.40.710.10">
    <property type="entry name" value="DD-peptidase/beta-lactamase superfamily"/>
    <property type="match status" value="1"/>
</dbReference>
<keyword evidence="9 14" id="KW-0133">Cell shape</keyword>
<dbReference type="InterPro" id="IPR012338">
    <property type="entry name" value="Beta-lactam/transpept-like"/>
</dbReference>
<feature type="binding site" evidence="14">
    <location>
        <position position="356"/>
    </location>
    <ligand>
        <name>Zn(2+)</name>
        <dbReference type="ChEBI" id="CHEBI:29105"/>
    </ligand>
</feature>
<keyword evidence="10 14" id="KW-0573">Peptidoglycan synthesis</keyword>
<gene>
    <name evidence="14 17" type="primary">mrdA</name>
    <name evidence="17" type="ORF">HBH39_14040</name>
</gene>
<dbReference type="Proteomes" id="UP000502608">
    <property type="component" value="Chromosome"/>
</dbReference>
<dbReference type="GO" id="GO:0009002">
    <property type="term" value="F:serine-type D-Ala-D-Ala carboxypeptidase activity"/>
    <property type="evidence" value="ECO:0007669"/>
    <property type="project" value="UniProtKB-UniRule"/>
</dbReference>
<evidence type="ECO:0000256" key="3">
    <source>
        <dbReference type="ARBA" id="ARBA00022475"/>
    </source>
</evidence>
<accession>A0A6G9QN27</accession>
<evidence type="ECO:0000313" key="18">
    <source>
        <dbReference type="Proteomes" id="UP000502608"/>
    </source>
</evidence>
<dbReference type="UniPathway" id="UPA00219"/>
<dbReference type="SUPFAM" id="SSF56601">
    <property type="entry name" value="beta-lactamase/transpeptidase-like"/>
    <property type="match status" value="1"/>
</dbReference>
<dbReference type="Gene3D" id="3.30.1390.30">
    <property type="entry name" value="Penicillin-binding protein 2a, domain 3"/>
    <property type="match status" value="1"/>
</dbReference>
<dbReference type="PANTHER" id="PTHR30627">
    <property type="entry name" value="PEPTIDOGLYCAN D,D-TRANSPEPTIDASE"/>
    <property type="match status" value="1"/>
</dbReference>
<feature type="active site" description="Acyl-ester intermediate" evidence="14">
    <location>
        <position position="332"/>
    </location>
</feature>
<evidence type="ECO:0000256" key="4">
    <source>
        <dbReference type="ARBA" id="ARBA00022519"/>
    </source>
</evidence>
<feature type="domain" description="Penicillin-binding protein dimerisation" evidence="16">
    <location>
        <begin position="66"/>
        <end position="241"/>
    </location>
</feature>
<keyword evidence="7 14" id="KW-0812">Transmembrane</keyword>
<evidence type="ECO:0000256" key="2">
    <source>
        <dbReference type="ARBA" id="ARBA00004236"/>
    </source>
</evidence>
<dbReference type="RefSeq" id="WP_167679283.1">
    <property type="nucleotide sequence ID" value="NZ_CP050313.1"/>
</dbReference>
<protein>
    <recommendedName>
        <fullName evidence="14">Peptidoglycan D,D-transpeptidase MrdA</fullName>
        <ecNumber evidence="14">3.4.16.4</ecNumber>
    </recommendedName>
    <alternativeName>
        <fullName evidence="14">Penicillin-binding protein 2</fullName>
        <shortName evidence="14">PBP-2</shortName>
    </alternativeName>
</protein>
<dbReference type="GO" id="GO:0008658">
    <property type="term" value="F:penicillin binding"/>
    <property type="evidence" value="ECO:0007669"/>
    <property type="project" value="UniProtKB-UniRule"/>
</dbReference>
<evidence type="ECO:0000259" key="15">
    <source>
        <dbReference type="Pfam" id="PF00905"/>
    </source>
</evidence>
<dbReference type="GO" id="GO:0009252">
    <property type="term" value="P:peptidoglycan biosynthetic process"/>
    <property type="evidence" value="ECO:0007669"/>
    <property type="project" value="UniProtKB-UniRule"/>
</dbReference>
<dbReference type="GO" id="GO:0005886">
    <property type="term" value="C:plasma membrane"/>
    <property type="evidence" value="ECO:0007669"/>
    <property type="project" value="UniProtKB-SubCell"/>
</dbReference>
<keyword evidence="8 14" id="KW-0378">Hydrolase</keyword>
<dbReference type="InterPro" id="IPR036138">
    <property type="entry name" value="PBP_dimer_sf"/>
</dbReference>
<keyword evidence="11 14" id="KW-1133">Transmembrane helix</keyword>
<evidence type="ECO:0000256" key="8">
    <source>
        <dbReference type="ARBA" id="ARBA00022801"/>
    </source>
</evidence>
<dbReference type="KEGG" id="saes:HBH39_14040"/>
<evidence type="ECO:0000256" key="7">
    <source>
        <dbReference type="ARBA" id="ARBA00022692"/>
    </source>
</evidence>
<dbReference type="InterPro" id="IPR001460">
    <property type="entry name" value="PCN-bd_Tpept"/>
</dbReference>
<name>A0A6G9QN27_9GAMM</name>
<keyword evidence="5 14" id="KW-0121">Carboxypeptidase</keyword>
<sequence length="619" mass="70458">MPPKKRITIHDHAAEASLFKRRALFTFVCVFILLSVLLSNLYQLQVVSYKDYETRSNDNRIRVVPTPPSRGLIFDRHGQLLAENQPYYSLEMIPERIKNLDETFDKLNEIIEISDEERQNIKETLKFHRRFKPLTLKNKLTEQQVASFTVNQHQFPGIYVEAGLKRHYPHTELMTHVLGYVGKINSRDKAMLEKNNNWKNYAATKDIGKQGIEKFYESLLHGLPGHLEEEVNNRGRVIRTLKVTPPTPGQDIYLTLDLKLQQKAMELLAGRRGSVVAIDPRDGGILAMVSSPSYDPNQFVHGISSKAYSDLLNDKSRPLINRSTQGQYAPASTVKPLVALLGLDERTISDRTRVWDPGFWQMPGVERKWRDWKKWGHGWVDVYHAIIDSCDIFFYDLVYKVGIDKLSPFMAQFGFGESTGVDIFEESAGVMPSRDWKRLRYNQPWYNGDTISVGIGQGYWTSTPLQLANATAILANKGQRFTPHLLKSFKDDTVKIDTPIDEQPPIEIKNPKNWDIITEAMRLTADKSRFTDAKYTAAMKTGTGQVFSVAQDQKYDAETVAEHLRDNALIVAYAPFENPTIVLAVVLENAGWGGVNAGPVARALLDEYLLRDEWTIPSE</sequence>
<feature type="domain" description="Penicillin-binding protein transpeptidase" evidence="15">
    <location>
        <begin position="273"/>
        <end position="605"/>
    </location>
</feature>
<dbReference type="SUPFAM" id="SSF56519">
    <property type="entry name" value="Penicillin binding protein dimerisation domain"/>
    <property type="match status" value="1"/>
</dbReference>
<dbReference type="InterPro" id="IPR050515">
    <property type="entry name" value="Beta-lactam/transpept"/>
</dbReference>
<feature type="transmembrane region" description="Helical" evidence="14">
    <location>
        <begin position="23"/>
        <end position="42"/>
    </location>
</feature>